<evidence type="ECO:0000313" key="2">
    <source>
        <dbReference type="Proteomes" id="UP000198122"/>
    </source>
</evidence>
<organism evidence="1 2">
    <name type="scientific">Kytococcus aerolatus</name>
    <dbReference type="NCBI Taxonomy" id="592308"/>
    <lineage>
        <taxon>Bacteria</taxon>
        <taxon>Bacillati</taxon>
        <taxon>Actinomycetota</taxon>
        <taxon>Actinomycetes</taxon>
        <taxon>Micrococcales</taxon>
        <taxon>Kytococcaceae</taxon>
        <taxon>Kytococcus</taxon>
    </lineage>
</organism>
<keyword evidence="2" id="KW-1185">Reference proteome</keyword>
<name>A0A212T7Q4_9MICO</name>
<dbReference type="OrthoDB" id="9951793at2"/>
<dbReference type="Proteomes" id="UP000198122">
    <property type="component" value="Unassembled WGS sequence"/>
</dbReference>
<reference evidence="1 2" key="1">
    <citation type="submission" date="2017-06" db="EMBL/GenBank/DDBJ databases">
        <authorList>
            <person name="Kim H.J."/>
            <person name="Triplett B.A."/>
        </authorList>
    </citation>
    <scope>NUCLEOTIDE SEQUENCE [LARGE SCALE GENOMIC DNA]</scope>
    <source>
        <strain evidence="1 2">DSM 22179</strain>
    </source>
</reference>
<accession>A0A212T7Q4</accession>
<proteinExistence type="predicted"/>
<dbReference type="AlphaFoldDB" id="A0A212T7Q4"/>
<dbReference type="EMBL" id="FYEZ01000001">
    <property type="protein sequence ID" value="SNC61871.1"/>
    <property type="molecule type" value="Genomic_DNA"/>
</dbReference>
<dbReference type="RefSeq" id="WP_159461832.1">
    <property type="nucleotide sequence ID" value="NZ_FYEZ01000001.1"/>
</dbReference>
<evidence type="ECO:0000313" key="1">
    <source>
        <dbReference type="EMBL" id="SNC61871.1"/>
    </source>
</evidence>
<sequence length="58" mass="5792">MQATADRAVEIEGGKTELELVPLETATLPTSPSEPLPARSLALGGLAGLALGFGVGNC</sequence>
<protein>
    <submittedName>
        <fullName evidence="1">Uncharacterized protein</fullName>
    </submittedName>
</protein>
<gene>
    <name evidence="1" type="ORF">SAMN05445756_0572</name>
</gene>